<feature type="transmembrane region" description="Helical" evidence="7">
    <location>
        <begin position="56"/>
        <end position="80"/>
    </location>
</feature>
<feature type="transmembrane region" description="Helical" evidence="7">
    <location>
        <begin position="143"/>
        <end position="163"/>
    </location>
</feature>
<dbReference type="PANTHER" id="PTHR30193">
    <property type="entry name" value="ABC TRANSPORTER PERMEASE PROTEIN"/>
    <property type="match status" value="1"/>
</dbReference>
<dbReference type="Gene3D" id="1.10.3720.10">
    <property type="entry name" value="MetI-like"/>
    <property type="match status" value="1"/>
</dbReference>
<dbReference type="CDD" id="cd06261">
    <property type="entry name" value="TM_PBP2"/>
    <property type="match status" value="1"/>
</dbReference>
<comment type="similarity">
    <text evidence="7">Belongs to the binding-protein-dependent transport system permease family.</text>
</comment>
<proteinExistence type="inferred from homology"/>
<feature type="transmembrane region" description="Helical" evidence="7">
    <location>
        <begin position="252"/>
        <end position="272"/>
    </location>
</feature>
<dbReference type="EMBL" id="WHPC01000057">
    <property type="protein sequence ID" value="MPV37963.1"/>
    <property type="molecule type" value="Genomic_DNA"/>
</dbReference>
<evidence type="ECO:0000259" key="8">
    <source>
        <dbReference type="PROSITE" id="PS50928"/>
    </source>
</evidence>
<dbReference type="InterPro" id="IPR035906">
    <property type="entry name" value="MetI-like_sf"/>
</dbReference>
<evidence type="ECO:0000256" key="1">
    <source>
        <dbReference type="ARBA" id="ARBA00004651"/>
    </source>
</evidence>
<comment type="caution">
    <text evidence="9">The sequence shown here is derived from an EMBL/GenBank/DDBJ whole genome shotgun (WGS) entry which is preliminary data.</text>
</comment>
<keyword evidence="2 7" id="KW-0813">Transport</keyword>
<evidence type="ECO:0000256" key="4">
    <source>
        <dbReference type="ARBA" id="ARBA00022692"/>
    </source>
</evidence>
<dbReference type="InterPro" id="IPR000515">
    <property type="entry name" value="MetI-like"/>
</dbReference>
<evidence type="ECO:0000313" key="10">
    <source>
        <dbReference type="Proteomes" id="UP000437709"/>
    </source>
</evidence>
<evidence type="ECO:0000256" key="7">
    <source>
        <dbReference type="RuleBase" id="RU363032"/>
    </source>
</evidence>
<keyword evidence="3" id="KW-1003">Cell membrane</keyword>
<evidence type="ECO:0000256" key="2">
    <source>
        <dbReference type="ARBA" id="ARBA00022448"/>
    </source>
</evidence>
<evidence type="ECO:0000256" key="3">
    <source>
        <dbReference type="ARBA" id="ARBA00022475"/>
    </source>
</evidence>
<dbReference type="Pfam" id="PF00528">
    <property type="entry name" value="BPD_transp_1"/>
    <property type="match status" value="1"/>
</dbReference>
<dbReference type="GO" id="GO:0055085">
    <property type="term" value="P:transmembrane transport"/>
    <property type="evidence" value="ECO:0007669"/>
    <property type="project" value="InterPro"/>
</dbReference>
<comment type="subcellular location">
    <subcellularLocation>
        <location evidence="1 7">Cell membrane</location>
        <topology evidence="1 7">Multi-pass membrane protein</topology>
    </subcellularLocation>
</comment>
<reference evidence="9 10" key="1">
    <citation type="submission" date="2019-10" db="EMBL/GenBank/DDBJ databases">
        <title>Georgenia wutianyii sp. nov. and Georgenia yuyongxinii sp. nov. isolated from plateau pika (Ochotona curzoniae) in the Qinghai-Tibet plateau of China.</title>
        <authorList>
            <person name="Tian Z."/>
        </authorList>
    </citation>
    <scope>NUCLEOTIDE SEQUENCE [LARGE SCALE GENOMIC DNA]</scope>
    <source>
        <strain evidence="9 10">JCM 19765</strain>
    </source>
</reference>
<evidence type="ECO:0000256" key="6">
    <source>
        <dbReference type="ARBA" id="ARBA00023136"/>
    </source>
</evidence>
<dbReference type="PROSITE" id="PS50928">
    <property type="entry name" value="ABC_TM1"/>
    <property type="match status" value="1"/>
</dbReference>
<keyword evidence="10" id="KW-1185">Reference proteome</keyword>
<feature type="transmembrane region" description="Helical" evidence="7">
    <location>
        <begin position="194"/>
        <end position="221"/>
    </location>
</feature>
<keyword evidence="6 7" id="KW-0472">Membrane</keyword>
<feature type="domain" description="ABC transmembrane type-1" evidence="8">
    <location>
        <begin position="54"/>
        <end position="269"/>
    </location>
</feature>
<dbReference type="OrthoDB" id="145927at2"/>
<organism evidence="9 10">
    <name type="scientific">Georgenia subflava</name>
    <dbReference type="NCBI Taxonomy" id="1622177"/>
    <lineage>
        <taxon>Bacteria</taxon>
        <taxon>Bacillati</taxon>
        <taxon>Actinomycetota</taxon>
        <taxon>Actinomycetes</taxon>
        <taxon>Micrococcales</taxon>
        <taxon>Bogoriellaceae</taxon>
        <taxon>Georgenia</taxon>
    </lineage>
</organism>
<dbReference type="InterPro" id="IPR051393">
    <property type="entry name" value="ABC_transporter_permease"/>
</dbReference>
<evidence type="ECO:0000256" key="5">
    <source>
        <dbReference type="ARBA" id="ARBA00022989"/>
    </source>
</evidence>
<dbReference type="PANTHER" id="PTHR30193:SF37">
    <property type="entry name" value="INNER MEMBRANE ABC TRANSPORTER PERMEASE PROTEIN YCJO"/>
    <property type="match status" value="1"/>
</dbReference>
<dbReference type="GO" id="GO:0005886">
    <property type="term" value="C:plasma membrane"/>
    <property type="evidence" value="ECO:0007669"/>
    <property type="project" value="UniProtKB-SubCell"/>
</dbReference>
<dbReference type="SUPFAM" id="SSF161098">
    <property type="entry name" value="MetI-like"/>
    <property type="match status" value="1"/>
</dbReference>
<evidence type="ECO:0000313" key="9">
    <source>
        <dbReference type="EMBL" id="MPV37963.1"/>
    </source>
</evidence>
<name>A0A6N7ELL4_9MICO</name>
<accession>A0A6N7ELL4</accession>
<feature type="transmembrane region" description="Helical" evidence="7">
    <location>
        <begin position="92"/>
        <end position="112"/>
    </location>
</feature>
<sequence length="280" mass="30909">MIAPLGIGLVIFYLGPAVQTFVYSFSEWGAFGGQTFNGLENYRNLFGDAEFVRTMWNSVIYTAGVILSIPISIAIAAIVNRPGLRAAGLYQTLYFIPMVTMPVAVAIMWRWIYNGDYGILNSALALVGIDGPHWITDPDTVRFAMVIVGIWSVIGYNVVILSAGMKGIPAELYEAAELDGAGPFRRFRSVTLPLLSPTTFFLLVITTMRALQVFDLVFIMIGRINPALPQAKTVVFLFFEQAFQENDRGSGAAVAVLLFVVIMALTLVQFSLQKRMVHYE</sequence>
<dbReference type="AlphaFoldDB" id="A0A6N7ELL4"/>
<keyword evidence="4 7" id="KW-0812">Transmembrane</keyword>
<gene>
    <name evidence="9" type="ORF">GB881_13065</name>
</gene>
<dbReference type="Proteomes" id="UP000437709">
    <property type="component" value="Unassembled WGS sequence"/>
</dbReference>
<keyword evidence="5 7" id="KW-1133">Transmembrane helix</keyword>
<protein>
    <submittedName>
        <fullName evidence="9">ABC transporter permease subunit</fullName>
    </submittedName>
</protein>